<dbReference type="SUPFAM" id="SSF50965">
    <property type="entry name" value="Galactose oxidase, central domain"/>
    <property type="match status" value="1"/>
</dbReference>
<gene>
    <name evidence="2" type="ORF">Tsubulata_027349</name>
</gene>
<evidence type="ECO:0000313" key="3">
    <source>
        <dbReference type="Proteomes" id="UP001141552"/>
    </source>
</evidence>
<evidence type="ECO:0000259" key="1">
    <source>
        <dbReference type="Pfam" id="PF07734"/>
    </source>
</evidence>
<evidence type="ECO:0000313" key="2">
    <source>
        <dbReference type="EMBL" id="KAJ4840534.1"/>
    </source>
</evidence>
<dbReference type="Proteomes" id="UP001141552">
    <property type="component" value="Unassembled WGS sequence"/>
</dbReference>
<dbReference type="EMBL" id="JAKUCV010003028">
    <property type="protein sequence ID" value="KAJ4840534.1"/>
    <property type="molecule type" value="Genomic_DNA"/>
</dbReference>
<protein>
    <recommendedName>
        <fullName evidence="1">F-box associated beta-propeller type 1 domain-containing protein</fullName>
    </recommendedName>
</protein>
<dbReference type="OrthoDB" id="813611at2759"/>
<dbReference type="InterPro" id="IPR006527">
    <property type="entry name" value="F-box-assoc_dom_typ1"/>
</dbReference>
<name>A0A9Q0G1B4_9ROSI</name>
<sequence length="318" mass="35896">MFELGGVVPPGRHATSKFKTKANLPAGNLVGSCNGLLCLSEMGCKRSFFLCNPMTGERMKSPVGAARKWGRKDGCLVDTVSGFGFSAETNRYMVILITKRVDFHPRRRVNSKAEIYFFGSDRWKSIGDVPFPAHRQFFAVSLNGGLHWIVDMDDFEDAGLIFAFDIEKERVRSIKPPRGFTMDTSEMSLGVLWDRLFICDSLTSYNLEIWVMRQYGVRASWTKEIVIAKDSFPRALINCFVRPIMVSKEGEILLLGEHNGLVLYDPNTRCFKEVPICRVGSEFEAFCHVARFDSLLDIMAPMTCPVNSTYISCSNIIY</sequence>
<dbReference type="AlphaFoldDB" id="A0A9Q0G1B4"/>
<keyword evidence="3" id="KW-1185">Reference proteome</keyword>
<dbReference type="PANTHER" id="PTHR31672:SF13">
    <property type="entry name" value="F-BOX PROTEIN CPR30-LIKE"/>
    <property type="match status" value="1"/>
</dbReference>
<reference evidence="2" key="1">
    <citation type="submission" date="2022-02" db="EMBL/GenBank/DDBJ databases">
        <authorList>
            <person name="Henning P.M."/>
            <person name="McCubbin A.G."/>
            <person name="Shore J.S."/>
        </authorList>
    </citation>
    <scope>NUCLEOTIDE SEQUENCE</scope>
    <source>
        <strain evidence="2">F60SS</strain>
        <tissue evidence="2">Leaves</tissue>
    </source>
</reference>
<dbReference type="PANTHER" id="PTHR31672">
    <property type="entry name" value="BNACNNG10540D PROTEIN"/>
    <property type="match status" value="1"/>
</dbReference>
<dbReference type="Pfam" id="PF07734">
    <property type="entry name" value="FBA_1"/>
    <property type="match status" value="1"/>
</dbReference>
<reference evidence="2" key="2">
    <citation type="journal article" date="2023" name="Plants (Basel)">
        <title>Annotation of the Turnera subulata (Passifloraceae) Draft Genome Reveals the S-Locus Evolved after the Divergence of Turneroideae from Passifloroideae in a Stepwise Manner.</title>
        <authorList>
            <person name="Henning P.M."/>
            <person name="Roalson E.H."/>
            <person name="Mir W."/>
            <person name="McCubbin A.G."/>
            <person name="Shore J.S."/>
        </authorList>
    </citation>
    <scope>NUCLEOTIDE SEQUENCE</scope>
    <source>
        <strain evidence="2">F60SS</strain>
    </source>
</reference>
<accession>A0A9Q0G1B4</accession>
<dbReference type="NCBIfam" id="TIGR01640">
    <property type="entry name" value="F_box_assoc_1"/>
    <property type="match status" value="1"/>
</dbReference>
<dbReference type="InterPro" id="IPR017451">
    <property type="entry name" value="F-box-assoc_interact_dom"/>
</dbReference>
<comment type="caution">
    <text evidence="2">The sequence shown here is derived from an EMBL/GenBank/DDBJ whole genome shotgun (WGS) entry which is preliminary data.</text>
</comment>
<feature type="domain" description="F-box associated beta-propeller type 1" evidence="1">
    <location>
        <begin position="30"/>
        <end position="233"/>
    </location>
</feature>
<organism evidence="2 3">
    <name type="scientific">Turnera subulata</name>
    <dbReference type="NCBI Taxonomy" id="218843"/>
    <lineage>
        <taxon>Eukaryota</taxon>
        <taxon>Viridiplantae</taxon>
        <taxon>Streptophyta</taxon>
        <taxon>Embryophyta</taxon>
        <taxon>Tracheophyta</taxon>
        <taxon>Spermatophyta</taxon>
        <taxon>Magnoliopsida</taxon>
        <taxon>eudicotyledons</taxon>
        <taxon>Gunneridae</taxon>
        <taxon>Pentapetalae</taxon>
        <taxon>rosids</taxon>
        <taxon>fabids</taxon>
        <taxon>Malpighiales</taxon>
        <taxon>Passifloraceae</taxon>
        <taxon>Turnera</taxon>
    </lineage>
</organism>
<dbReference type="InterPro" id="IPR050796">
    <property type="entry name" value="SCF_F-box_component"/>
</dbReference>
<dbReference type="InterPro" id="IPR011043">
    <property type="entry name" value="Gal_Oxase/kelch_b-propeller"/>
</dbReference>
<proteinExistence type="predicted"/>